<accession>A0ABQ6N5L2</accession>
<keyword evidence="2" id="KW-1185">Reference proteome</keyword>
<organism evidence="1 2">
    <name type="scientific">Tetraparma gracilis</name>
    <dbReference type="NCBI Taxonomy" id="2962635"/>
    <lineage>
        <taxon>Eukaryota</taxon>
        <taxon>Sar</taxon>
        <taxon>Stramenopiles</taxon>
        <taxon>Ochrophyta</taxon>
        <taxon>Bolidophyceae</taxon>
        <taxon>Parmales</taxon>
        <taxon>Triparmaceae</taxon>
        <taxon>Tetraparma</taxon>
    </lineage>
</organism>
<dbReference type="Proteomes" id="UP001165060">
    <property type="component" value="Unassembled WGS sequence"/>
</dbReference>
<dbReference type="EMBL" id="BRYB01002134">
    <property type="protein sequence ID" value="GMI40194.1"/>
    <property type="molecule type" value="Genomic_DNA"/>
</dbReference>
<evidence type="ECO:0000313" key="1">
    <source>
        <dbReference type="EMBL" id="GMI40194.1"/>
    </source>
</evidence>
<protein>
    <submittedName>
        <fullName evidence="1">Uncharacterized protein</fullName>
    </submittedName>
</protein>
<dbReference type="InterPro" id="IPR026906">
    <property type="entry name" value="LRR_5"/>
</dbReference>
<comment type="caution">
    <text evidence="1">The sequence shown here is derived from an EMBL/GenBank/DDBJ whole genome shotgun (WGS) entry which is preliminary data.</text>
</comment>
<sequence length="275" mass="29025">MPAASSHPRAHVVHTGTAREFDNPECHVELRSFTLAPGVTRIGDYSFASCVHLSSLPPLPPHLSLGAGCFFRCRRLTSLLALPPSLVSVGASAFAGCHGLRSFEGLPFLASVHVTAFGSMDSVGSPSFCEGLLSAALSLGYPVILSWRLSRALRFSLLACVSRCLRSAEAEGSPLLRRLAALPPPLLRRIATFAGVLTPPHLSPPPTPPPRAVRVEYAAMTLPRLRSLCSSRSLRVDGTGKGTGNKGRTVKADYVRVLAGADKASEDVVAVAEAI</sequence>
<dbReference type="Gene3D" id="3.80.10.10">
    <property type="entry name" value="Ribonuclease Inhibitor"/>
    <property type="match status" value="1"/>
</dbReference>
<evidence type="ECO:0000313" key="2">
    <source>
        <dbReference type="Proteomes" id="UP001165060"/>
    </source>
</evidence>
<proteinExistence type="predicted"/>
<gene>
    <name evidence="1" type="ORF">TeGR_g14648</name>
</gene>
<name>A0ABQ6N5L2_9STRA</name>
<dbReference type="InterPro" id="IPR032675">
    <property type="entry name" value="LRR_dom_sf"/>
</dbReference>
<dbReference type="Pfam" id="PF13306">
    <property type="entry name" value="LRR_5"/>
    <property type="match status" value="1"/>
</dbReference>
<reference evidence="1 2" key="1">
    <citation type="journal article" date="2023" name="Commun. Biol.">
        <title>Genome analysis of Parmales, the sister group of diatoms, reveals the evolutionary specialization of diatoms from phago-mixotrophs to photoautotrophs.</title>
        <authorList>
            <person name="Ban H."/>
            <person name="Sato S."/>
            <person name="Yoshikawa S."/>
            <person name="Yamada K."/>
            <person name="Nakamura Y."/>
            <person name="Ichinomiya M."/>
            <person name="Sato N."/>
            <person name="Blanc-Mathieu R."/>
            <person name="Endo H."/>
            <person name="Kuwata A."/>
            <person name="Ogata H."/>
        </authorList>
    </citation>
    <scope>NUCLEOTIDE SEQUENCE [LARGE SCALE GENOMIC DNA]</scope>
</reference>